<dbReference type="GO" id="GO:0030532">
    <property type="term" value="C:small nuclear ribonucleoprotein complex"/>
    <property type="evidence" value="ECO:0007669"/>
    <property type="project" value="UniProtKB-ARBA"/>
</dbReference>
<evidence type="ECO:0000256" key="2">
    <source>
        <dbReference type="ARBA" id="ARBA00007243"/>
    </source>
</evidence>
<dbReference type="InterPro" id="IPR035979">
    <property type="entry name" value="RBD_domain_sf"/>
</dbReference>
<dbReference type="PANTHER" id="PTHR10501">
    <property type="entry name" value="U1 SMALL NUCLEAR RIBONUCLEOPROTEIN A/U2 SMALL NUCLEAR RIBONUCLEOPROTEIN B"/>
    <property type="match status" value="1"/>
</dbReference>
<evidence type="ECO:0000256" key="12">
    <source>
        <dbReference type="SAM" id="SignalP"/>
    </source>
</evidence>
<dbReference type="CDD" id="cd12246">
    <property type="entry name" value="RRM1_U1A_like"/>
    <property type="match status" value="1"/>
</dbReference>
<dbReference type="FunFam" id="3.30.70.330:FF:000029">
    <property type="entry name" value="U2 small nuclear ribonucleoprotein B"/>
    <property type="match status" value="1"/>
</dbReference>
<evidence type="ECO:0000256" key="9">
    <source>
        <dbReference type="ARBA" id="ARBA00023274"/>
    </source>
</evidence>
<keyword evidence="7" id="KW-0508">mRNA splicing</keyword>
<evidence type="ECO:0000256" key="10">
    <source>
        <dbReference type="PROSITE-ProRule" id="PRU00176"/>
    </source>
</evidence>
<keyword evidence="11" id="KW-1133">Transmembrane helix</keyword>
<feature type="domain" description="RRM" evidence="13">
    <location>
        <begin position="208"/>
        <end position="280"/>
    </location>
</feature>
<feature type="domain" description="RRM" evidence="13">
    <location>
        <begin position="61"/>
        <end position="140"/>
    </location>
</feature>
<dbReference type="FunFam" id="3.30.70.330:FF:000039">
    <property type="entry name" value="U1 small nuclear ribonucleoprotein A"/>
    <property type="match status" value="1"/>
</dbReference>
<dbReference type="SUPFAM" id="SSF54928">
    <property type="entry name" value="RNA-binding domain, RBD"/>
    <property type="match status" value="1"/>
</dbReference>
<evidence type="ECO:0000259" key="13">
    <source>
        <dbReference type="PROSITE" id="PS50102"/>
    </source>
</evidence>
<dbReference type="PROSITE" id="PS50102">
    <property type="entry name" value="RRM"/>
    <property type="match status" value="2"/>
</dbReference>
<dbReference type="SMART" id="SM00360">
    <property type="entry name" value="RRM"/>
    <property type="match status" value="2"/>
</dbReference>
<keyword evidence="12" id="KW-0732">Signal</keyword>
<evidence type="ECO:0000256" key="1">
    <source>
        <dbReference type="ARBA" id="ARBA00004123"/>
    </source>
</evidence>
<evidence type="ECO:0000256" key="4">
    <source>
        <dbReference type="ARBA" id="ARBA00022728"/>
    </source>
</evidence>
<keyword evidence="11" id="KW-0812">Transmembrane</keyword>
<feature type="transmembrane region" description="Helical" evidence="11">
    <location>
        <begin position="34"/>
        <end position="53"/>
    </location>
</feature>
<reference evidence="14" key="1">
    <citation type="submission" date="2022-06" db="EMBL/GenBank/DDBJ databases">
        <authorList>
            <person name="Berger JAMES D."/>
            <person name="Berger JAMES D."/>
        </authorList>
    </citation>
    <scope>NUCLEOTIDE SEQUENCE [LARGE SCALE GENOMIC DNA]</scope>
</reference>
<organism evidence="14 15">
    <name type="scientific">Trichobilharzia regenti</name>
    <name type="common">Nasal bird schistosome</name>
    <dbReference type="NCBI Taxonomy" id="157069"/>
    <lineage>
        <taxon>Eukaryota</taxon>
        <taxon>Metazoa</taxon>
        <taxon>Spiralia</taxon>
        <taxon>Lophotrochozoa</taxon>
        <taxon>Platyhelminthes</taxon>
        <taxon>Trematoda</taxon>
        <taxon>Digenea</taxon>
        <taxon>Strigeidida</taxon>
        <taxon>Schistosomatoidea</taxon>
        <taxon>Schistosomatidae</taxon>
        <taxon>Trichobilharzia</taxon>
    </lineage>
</organism>
<dbReference type="Pfam" id="PF00076">
    <property type="entry name" value="RRM_1"/>
    <property type="match status" value="2"/>
</dbReference>
<keyword evidence="5" id="KW-0677">Repeat</keyword>
<keyword evidence="3" id="KW-0507">mRNA processing</keyword>
<keyword evidence="9" id="KW-0687">Ribonucleoprotein</keyword>
<dbReference type="WBParaSite" id="TREG1_110370.1">
    <property type="protein sequence ID" value="TREG1_110370.1"/>
    <property type="gene ID" value="TREG1_110370"/>
</dbReference>
<dbReference type="GO" id="GO:0003723">
    <property type="term" value="F:RNA binding"/>
    <property type="evidence" value="ECO:0007669"/>
    <property type="project" value="UniProtKB-UniRule"/>
</dbReference>
<dbReference type="InterPro" id="IPR012677">
    <property type="entry name" value="Nucleotide-bd_a/b_plait_sf"/>
</dbReference>
<comment type="similarity">
    <text evidence="2">Belongs to the RRM U1 A/B'' family.</text>
</comment>
<evidence type="ECO:0000256" key="7">
    <source>
        <dbReference type="ARBA" id="ARBA00023187"/>
    </source>
</evidence>
<evidence type="ECO:0000313" key="14">
    <source>
        <dbReference type="Proteomes" id="UP000050795"/>
    </source>
</evidence>
<keyword evidence="11" id="KW-0472">Membrane</keyword>
<evidence type="ECO:0000256" key="6">
    <source>
        <dbReference type="ARBA" id="ARBA00022884"/>
    </source>
</evidence>
<feature type="chain" id="PRO_5041725904" description="RRM domain-containing protein" evidence="12">
    <location>
        <begin position="25"/>
        <end position="280"/>
    </location>
</feature>
<dbReference type="CDD" id="cd12247">
    <property type="entry name" value="RRM2_U1A_like"/>
    <property type="match status" value="1"/>
</dbReference>
<evidence type="ECO:0000313" key="15">
    <source>
        <dbReference type="WBParaSite" id="TREG1_110370.1"/>
    </source>
</evidence>
<feature type="signal peptide" evidence="12">
    <location>
        <begin position="1"/>
        <end position="24"/>
    </location>
</feature>
<evidence type="ECO:0000256" key="3">
    <source>
        <dbReference type="ARBA" id="ARBA00022664"/>
    </source>
</evidence>
<keyword evidence="6 10" id="KW-0694">RNA-binding</keyword>
<dbReference type="AlphaFoldDB" id="A0AA85IUD8"/>
<evidence type="ECO:0000256" key="8">
    <source>
        <dbReference type="ARBA" id="ARBA00023242"/>
    </source>
</evidence>
<dbReference type="Proteomes" id="UP000050795">
    <property type="component" value="Unassembled WGS sequence"/>
</dbReference>
<evidence type="ECO:0000256" key="11">
    <source>
        <dbReference type="SAM" id="Phobius"/>
    </source>
</evidence>
<keyword evidence="8" id="KW-0539">Nucleus</keyword>
<dbReference type="InterPro" id="IPR000504">
    <property type="entry name" value="RRM_dom"/>
</dbReference>
<comment type="subcellular location">
    <subcellularLocation>
        <location evidence="1">Nucleus</location>
    </subcellularLocation>
</comment>
<dbReference type="GO" id="GO:0006397">
    <property type="term" value="P:mRNA processing"/>
    <property type="evidence" value="ECO:0007669"/>
    <property type="project" value="UniProtKB-KW"/>
</dbReference>
<sequence length="280" mass="31488">MCVCVCALIVNVIIFLLSANEVECFHTRVFFSSLLYRLTVVIIIINIIIIISFNMDIRPNHTLYVNNLNDKVKKNDLKRALYYIFGQHGRLIDIIAMKTMKMRGQAFIIYQDITCATQAYRSLQGFQLFQRPMRVTYAKKDSQQIISLKGVSAEVQKRREEEREKRKRKKMAQRAAAAAAALQAANQSVNGPAGTGGDVNALLDQPNHILFVSNLPEETTDAMLTMLFSQFSGFKEARRAAGGVGFVEYETETQAAAARSAYEGFKLTPTHAMQITFAKK</sequence>
<dbReference type="Gene3D" id="3.30.70.330">
    <property type="match status" value="2"/>
</dbReference>
<reference evidence="15" key="2">
    <citation type="submission" date="2023-11" db="UniProtKB">
        <authorList>
            <consortium name="WormBaseParasite"/>
        </authorList>
    </citation>
    <scope>IDENTIFICATION</scope>
</reference>
<protein>
    <recommendedName>
        <fullName evidence="13">RRM domain-containing protein</fullName>
    </recommendedName>
</protein>
<evidence type="ECO:0000256" key="5">
    <source>
        <dbReference type="ARBA" id="ARBA00022737"/>
    </source>
</evidence>
<keyword evidence="14" id="KW-1185">Reference proteome</keyword>
<keyword evidence="4" id="KW-0747">Spliceosome</keyword>
<dbReference type="GO" id="GO:0005681">
    <property type="term" value="C:spliceosomal complex"/>
    <property type="evidence" value="ECO:0007669"/>
    <property type="project" value="UniProtKB-KW"/>
</dbReference>
<dbReference type="GO" id="GO:0008380">
    <property type="term" value="P:RNA splicing"/>
    <property type="evidence" value="ECO:0007669"/>
    <property type="project" value="UniProtKB-KW"/>
</dbReference>
<accession>A0AA85IUD8</accession>
<proteinExistence type="inferred from homology"/>
<name>A0AA85IUD8_TRIRE</name>